<dbReference type="AlphaFoldDB" id="A0A921QBK2"/>
<reference evidence="2" key="1">
    <citation type="journal article" date="2019" name="BMC Genomics">
        <title>A new reference genome for Sorghum bicolor reveals high levels of sequence similarity between sweet and grain genotypes: implications for the genetics of sugar metabolism.</title>
        <authorList>
            <person name="Cooper E.A."/>
            <person name="Brenton Z.W."/>
            <person name="Flinn B.S."/>
            <person name="Jenkins J."/>
            <person name="Shu S."/>
            <person name="Flowers D."/>
            <person name="Luo F."/>
            <person name="Wang Y."/>
            <person name="Xia P."/>
            <person name="Barry K."/>
            <person name="Daum C."/>
            <person name="Lipzen A."/>
            <person name="Yoshinaga Y."/>
            <person name="Schmutz J."/>
            <person name="Saski C."/>
            <person name="Vermerris W."/>
            <person name="Kresovich S."/>
        </authorList>
    </citation>
    <scope>NUCLEOTIDE SEQUENCE</scope>
</reference>
<evidence type="ECO:0000256" key="1">
    <source>
        <dbReference type="SAM" id="MobiDB-lite"/>
    </source>
</evidence>
<sequence length="47" mass="5180">MPSAIEKRPRRRVILSPPLPARTLDRKVPRPGGGRRGDGSNDCPRSC</sequence>
<proteinExistence type="predicted"/>
<feature type="region of interest" description="Disordered" evidence="1">
    <location>
        <begin position="1"/>
        <end position="47"/>
    </location>
</feature>
<protein>
    <submittedName>
        <fullName evidence="2">Uncharacterized protein</fullName>
    </submittedName>
</protein>
<dbReference type="EMBL" id="CM027688">
    <property type="protein sequence ID" value="KAG0519239.1"/>
    <property type="molecule type" value="Genomic_DNA"/>
</dbReference>
<evidence type="ECO:0000313" key="3">
    <source>
        <dbReference type="Proteomes" id="UP000807115"/>
    </source>
</evidence>
<gene>
    <name evidence="2" type="ORF">BDA96_09G247400</name>
</gene>
<organism evidence="2 3">
    <name type="scientific">Sorghum bicolor</name>
    <name type="common">Sorghum</name>
    <name type="synonym">Sorghum vulgare</name>
    <dbReference type="NCBI Taxonomy" id="4558"/>
    <lineage>
        <taxon>Eukaryota</taxon>
        <taxon>Viridiplantae</taxon>
        <taxon>Streptophyta</taxon>
        <taxon>Embryophyta</taxon>
        <taxon>Tracheophyta</taxon>
        <taxon>Spermatophyta</taxon>
        <taxon>Magnoliopsida</taxon>
        <taxon>Liliopsida</taxon>
        <taxon>Poales</taxon>
        <taxon>Poaceae</taxon>
        <taxon>PACMAD clade</taxon>
        <taxon>Panicoideae</taxon>
        <taxon>Andropogonodae</taxon>
        <taxon>Andropogoneae</taxon>
        <taxon>Sorghinae</taxon>
        <taxon>Sorghum</taxon>
    </lineage>
</organism>
<evidence type="ECO:0000313" key="2">
    <source>
        <dbReference type="EMBL" id="KAG0519239.1"/>
    </source>
</evidence>
<reference evidence="2" key="2">
    <citation type="submission" date="2020-10" db="EMBL/GenBank/DDBJ databases">
        <authorList>
            <person name="Cooper E.A."/>
            <person name="Brenton Z.W."/>
            <person name="Flinn B.S."/>
            <person name="Jenkins J."/>
            <person name="Shu S."/>
            <person name="Flowers D."/>
            <person name="Luo F."/>
            <person name="Wang Y."/>
            <person name="Xia P."/>
            <person name="Barry K."/>
            <person name="Daum C."/>
            <person name="Lipzen A."/>
            <person name="Yoshinaga Y."/>
            <person name="Schmutz J."/>
            <person name="Saski C."/>
            <person name="Vermerris W."/>
            <person name="Kresovich S."/>
        </authorList>
    </citation>
    <scope>NUCLEOTIDE SEQUENCE</scope>
</reference>
<dbReference type="Proteomes" id="UP000807115">
    <property type="component" value="Chromosome 9"/>
</dbReference>
<accession>A0A921QBK2</accession>
<name>A0A921QBK2_SORBI</name>
<comment type="caution">
    <text evidence="2">The sequence shown here is derived from an EMBL/GenBank/DDBJ whole genome shotgun (WGS) entry which is preliminary data.</text>
</comment>